<evidence type="ECO:0000256" key="1">
    <source>
        <dbReference type="SAM" id="Phobius"/>
    </source>
</evidence>
<organism evidence="2 3">
    <name type="scientific">Deinococcus cellulosilyticus (strain DSM 18568 / NBRC 106333 / KACC 11606 / 5516J-15)</name>
    <dbReference type="NCBI Taxonomy" id="1223518"/>
    <lineage>
        <taxon>Bacteria</taxon>
        <taxon>Thermotogati</taxon>
        <taxon>Deinococcota</taxon>
        <taxon>Deinococci</taxon>
        <taxon>Deinococcales</taxon>
        <taxon>Deinococcaceae</taxon>
        <taxon>Deinococcus</taxon>
    </lineage>
</organism>
<feature type="transmembrane region" description="Helical" evidence="1">
    <location>
        <begin position="75"/>
        <end position="95"/>
    </location>
</feature>
<keyword evidence="3" id="KW-1185">Reference proteome</keyword>
<dbReference type="EMBL" id="BJXB01000004">
    <property type="protein sequence ID" value="GEM45597.1"/>
    <property type="molecule type" value="Genomic_DNA"/>
</dbReference>
<name>A0A511MZJ1_DEIC1</name>
<reference evidence="2 3" key="1">
    <citation type="submission" date="2019-07" db="EMBL/GenBank/DDBJ databases">
        <title>Whole genome shotgun sequence of Deinococcus cellulosilyticus NBRC 106333.</title>
        <authorList>
            <person name="Hosoyama A."/>
            <person name="Uohara A."/>
            <person name="Ohji S."/>
            <person name="Ichikawa N."/>
        </authorList>
    </citation>
    <scope>NUCLEOTIDE SEQUENCE [LARGE SCALE GENOMIC DNA]</scope>
    <source>
        <strain evidence="2 3">NBRC 106333</strain>
    </source>
</reference>
<comment type="caution">
    <text evidence="2">The sequence shown here is derived from an EMBL/GenBank/DDBJ whole genome shotgun (WGS) entry which is preliminary data.</text>
</comment>
<dbReference type="Proteomes" id="UP000321306">
    <property type="component" value="Unassembled WGS sequence"/>
</dbReference>
<gene>
    <name evidence="2" type="ORF">DC3_12320</name>
</gene>
<keyword evidence="1" id="KW-0812">Transmembrane</keyword>
<accession>A0A511MZJ1</accession>
<evidence type="ECO:0000313" key="2">
    <source>
        <dbReference type="EMBL" id="GEM45597.1"/>
    </source>
</evidence>
<evidence type="ECO:0000313" key="3">
    <source>
        <dbReference type="Proteomes" id="UP000321306"/>
    </source>
</evidence>
<dbReference type="AlphaFoldDB" id="A0A511MZJ1"/>
<protein>
    <submittedName>
        <fullName evidence="2">Uncharacterized protein</fullName>
    </submittedName>
</protein>
<proteinExistence type="predicted"/>
<keyword evidence="1" id="KW-1133">Transmembrane helix</keyword>
<sequence length="128" mass="14696">MLLVSFEIISLWVFWTSGRNRGTTKQRVALLVLMVVSFLTLTLLAFHWVTPDETWGMMVDGGPPGPLGRRAFPPLFWPLSYGLPFLPFWMPKLIMDDLDHPQSVSLNAFRFSFVYFWVHLPAVGQVLN</sequence>
<feature type="transmembrane region" description="Helical" evidence="1">
    <location>
        <begin position="28"/>
        <end position="49"/>
    </location>
</feature>
<keyword evidence="1" id="KW-0472">Membrane</keyword>